<accession>A0A2P2NSR2</accession>
<sequence>MSYLSYLEVQWWCCAFWCLCYYYFLRICLLPTFVAKIWRLQFLCFNHDPFNILGNL</sequence>
<organism evidence="2">
    <name type="scientific">Rhizophora mucronata</name>
    <name type="common">Asiatic mangrove</name>
    <dbReference type="NCBI Taxonomy" id="61149"/>
    <lineage>
        <taxon>Eukaryota</taxon>
        <taxon>Viridiplantae</taxon>
        <taxon>Streptophyta</taxon>
        <taxon>Embryophyta</taxon>
        <taxon>Tracheophyta</taxon>
        <taxon>Spermatophyta</taxon>
        <taxon>Magnoliopsida</taxon>
        <taxon>eudicotyledons</taxon>
        <taxon>Gunneridae</taxon>
        <taxon>Pentapetalae</taxon>
        <taxon>rosids</taxon>
        <taxon>fabids</taxon>
        <taxon>Malpighiales</taxon>
        <taxon>Rhizophoraceae</taxon>
        <taxon>Rhizophora</taxon>
    </lineage>
</organism>
<dbReference type="EMBL" id="GGEC01064991">
    <property type="protein sequence ID" value="MBX45475.1"/>
    <property type="molecule type" value="Transcribed_RNA"/>
</dbReference>
<reference evidence="2" key="1">
    <citation type="submission" date="2018-02" db="EMBL/GenBank/DDBJ databases">
        <title>Rhizophora mucronata_Transcriptome.</title>
        <authorList>
            <person name="Meera S.P."/>
            <person name="Sreeshan A."/>
            <person name="Augustine A."/>
        </authorList>
    </citation>
    <scope>NUCLEOTIDE SEQUENCE</scope>
    <source>
        <tissue evidence="2">Leaf</tissue>
    </source>
</reference>
<dbReference type="AlphaFoldDB" id="A0A2P2NSR2"/>
<keyword evidence="1" id="KW-0812">Transmembrane</keyword>
<evidence type="ECO:0000313" key="2">
    <source>
        <dbReference type="EMBL" id="MBX45475.1"/>
    </source>
</evidence>
<proteinExistence type="predicted"/>
<name>A0A2P2NSR2_RHIMU</name>
<keyword evidence="1" id="KW-1133">Transmembrane helix</keyword>
<protein>
    <submittedName>
        <fullName evidence="2">Uncharacterized protein</fullName>
    </submittedName>
</protein>
<keyword evidence="1" id="KW-0472">Membrane</keyword>
<evidence type="ECO:0000256" key="1">
    <source>
        <dbReference type="SAM" id="Phobius"/>
    </source>
</evidence>
<feature type="transmembrane region" description="Helical" evidence="1">
    <location>
        <begin position="6"/>
        <end position="24"/>
    </location>
</feature>